<protein>
    <submittedName>
        <fullName evidence="2">Uncharacterized protein</fullName>
    </submittedName>
</protein>
<reference evidence="3 4" key="1">
    <citation type="submission" date="2015-01" db="EMBL/GenBank/DDBJ databases">
        <title>Evolution of Trichinella species and genotypes.</title>
        <authorList>
            <person name="Korhonen P.K."/>
            <person name="Edoardo P."/>
            <person name="Giuseppe L.R."/>
            <person name="Gasser R.B."/>
        </authorList>
    </citation>
    <scope>NUCLEOTIDE SEQUENCE [LARGE SCALE GENOMIC DNA]</scope>
    <source>
        <strain evidence="1">ISS13</strain>
        <strain evidence="2">ISS588</strain>
    </source>
</reference>
<organism evidence="2 4">
    <name type="scientific">Trichinella pseudospiralis</name>
    <name type="common">Parasitic roundworm</name>
    <dbReference type="NCBI Taxonomy" id="6337"/>
    <lineage>
        <taxon>Eukaryota</taxon>
        <taxon>Metazoa</taxon>
        <taxon>Ecdysozoa</taxon>
        <taxon>Nematoda</taxon>
        <taxon>Enoplea</taxon>
        <taxon>Dorylaimia</taxon>
        <taxon>Trichinellida</taxon>
        <taxon>Trichinellidae</taxon>
        <taxon>Trichinella</taxon>
    </lineage>
</organism>
<dbReference type="EMBL" id="JYDS01000384">
    <property type="protein sequence ID" value="KRZ09213.1"/>
    <property type="molecule type" value="Genomic_DNA"/>
</dbReference>
<proteinExistence type="predicted"/>
<comment type="caution">
    <text evidence="2">The sequence shown here is derived from an EMBL/GenBank/DDBJ whole genome shotgun (WGS) entry which is preliminary data.</text>
</comment>
<evidence type="ECO:0000313" key="1">
    <source>
        <dbReference type="EMBL" id="KRY65502.1"/>
    </source>
</evidence>
<sequence>MVGVPGELRAKPGLALIVDRYSPLSILPDSVGKLCSSSTLLLLLLVVRKPPLCKLLLWHDVRVRFERFDWSIGCTDRGTYLIVVERVHRSRSSSSSSPLGDKVGRGGRNYSSATFEFYCSAGGKKGGCVQI</sequence>
<dbReference type="Proteomes" id="UP000054632">
    <property type="component" value="Unassembled WGS sequence"/>
</dbReference>
<dbReference type="EMBL" id="JYDR01000207">
    <property type="protein sequence ID" value="KRY65502.1"/>
    <property type="molecule type" value="Genomic_DNA"/>
</dbReference>
<accession>A0A0V1HEU8</accession>
<evidence type="ECO:0000313" key="2">
    <source>
        <dbReference type="EMBL" id="KRZ09213.1"/>
    </source>
</evidence>
<dbReference type="AlphaFoldDB" id="A0A0V1HEU8"/>
<name>A0A0V1HEU8_TRIPS</name>
<evidence type="ECO:0000313" key="3">
    <source>
        <dbReference type="Proteomes" id="UP000054632"/>
    </source>
</evidence>
<dbReference type="Proteomes" id="UP000054805">
    <property type="component" value="Unassembled WGS sequence"/>
</dbReference>
<evidence type="ECO:0000313" key="4">
    <source>
        <dbReference type="Proteomes" id="UP000054805"/>
    </source>
</evidence>
<gene>
    <name evidence="1" type="ORF">T4A_4266</name>
    <name evidence="2" type="ORF">T4B_13829</name>
</gene>
<keyword evidence="4" id="KW-1185">Reference proteome</keyword>